<gene>
    <name evidence="1" type="ORF">V5N11_028779</name>
</gene>
<evidence type="ECO:0000313" key="1">
    <source>
        <dbReference type="EMBL" id="KAL1212157.1"/>
    </source>
</evidence>
<dbReference type="PANTHER" id="PTHR33116">
    <property type="entry name" value="REVERSE TRANSCRIPTASE ZINC-BINDING DOMAIN-CONTAINING PROTEIN-RELATED-RELATED"/>
    <property type="match status" value="1"/>
</dbReference>
<comment type="caution">
    <text evidence="1">The sequence shown here is derived from an EMBL/GenBank/DDBJ whole genome shotgun (WGS) entry which is preliminary data.</text>
</comment>
<dbReference type="Proteomes" id="UP001558713">
    <property type="component" value="Unassembled WGS sequence"/>
</dbReference>
<reference evidence="1 2" key="1">
    <citation type="submission" date="2024-04" db="EMBL/GenBank/DDBJ databases">
        <title>Genome assembly C_amara_ONT_v2.</title>
        <authorList>
            <person name="Yant L."/>
            <person name="Moore C."/>
            <person name="Slenker M."/>
        </authorList>
    </citation>
    <scope>NUCLEOTIDE SEQUENCE [LARGE SCALE GENOMIC DNA]</scope>
    <source>
        <tissue evidence="1">Leaf</tissue>
    </source>
</reference>
<accession>A0ABD1AZL3</accession>
<dbReference type="PANTHER" id="PTHR33116:SF86">
    <property type="entry name" value="REVERSE TRANSCRIPTASE DOMAIN-CONTAINING PROTEIN"/>
    <property type="match status" value="1"/>
</dbReference>
<sequence>MINFQKSSIIFGKKVTQESKDAVKVSLGIDKEGGEGTYLGLPECFSGSKVQLLSFIREKLQGRMQGWFTKSLSPGGKETLMKSVAMSLPVYAMSCFRLPKDTCKRITSAMIESWWSNEKDKRKIPWVAWKTLCRQKDLGGLGFRDIGQFNQAL</sequence>
<keyword evidence="2" id="KW-1185">Reference proteome</keyword>
<dbReference type="AlphaFoldDB" id="A0ABD1AZL3"/>
<name>A0ABD1AZL3_CARAN</name>
<dbReference type="EMBL" id="JBANAX010000374">
    <property type="protein sequence ID" value="KAL1212157.1"/>
    <property type="molecule type" value="Genomic_DNA"/>
</dbReference>
<evidence type="ECO:0000313" key="2">
    <source>
        <dbReference type="Proteomes" id="UP001558713"/>
    </source>
</evidence>
<proteinExistence type="predicted"/>
<organism evidence="1 2">
    <name type="scientific">Cardamine amara subsp. amara</name>
    <dbReference type="NCBI Taxonomy" id="228776"/>
    <lineage>
        <taxon>Eukaryota</taxon>
        <taxon>Viridiplantae</taxon>
        <taxon>Streptophyta</taxon>
        <taxon>Embryophyta</taxon>
        <taxon>Tracheophyta</taxon>
        <taxon>Spermatophyta</taxon>
        <taxon>Magnoliopsida</taxon>
        <taxon>eudicotyledons</taxon>
        <taxon>Gunneridae</taxon>
        <taxon>Pentapetalae</taxon>
        <taxon>rosids</taxon>
        <taxon>malvids</taxon>
        <taxon>Brassicales</taxon>
        <taxon>Brassicaceae</taxon>
        <taxon>Cardamineae</taxon>
        <taxon>Cardamine</taxon>
    </lineage>
</organism>
<protein>
    <submittedName>
        <fullName evidence="1">Mitochondrial protein</fullName>
    </submittedName>
</protein>